<dbReference type="PANTHER" id="PTHR43065:SF10">
    <property type="entry name" value="PEROXIDE STRESS-ACTIVATED HISTIDINE KINASE MAK3"/>
    <property type="match status" value="1"/>
</dbReference>
<keyword evidence="1" id="KW-0597">Phosphoprotein</keyword>
<gene>
    <name evidence="10" type="primary">dcuS_1</name>
    <name evidence="10" type="ORF">R28058_05901</name>
</gene>
<reference evidence="10 11" key="1">
    <citation type="submission" date="2015-01" db="EMBL/GenBank/DDBJ databases">
        <authorList>
            <person name="Aslett A.Martin."/>
            <person name="De Silva Nishadi"/>
        </authorList>
    </citation>
    <scope>NUCLEOTIDE SEQUENCE [LARGE SCALE GENOMIC DNA]</scope>
    <source>
        <strain evidence="10 11">R28058</strain>
    </source>
</reference>
<keyword evidence="6" id="KW-0902">Two-component regulatory system</keyword>
<dbReference type="EC" id="2.7.13.3" evidence="10"/>
<keyword evidence="5" id="KW-0067">ATP-binding</keyword>
<feature type="transmembrane region" description="Helical" evidence="8">
    <location>
        <begin position="41"/>
        <end position="59"/>
    </location>
</feature>
<sequence length="419" mass="48228">MNLIFLDTINTILQSLIISFLPYSFLVNSKLINKKAGYVKLIISSISIITSVCICTKLINSNNLSLLTITILNMIIIGVMYKDCYKKALLAYFIAYFFIQSSVILFSSITWPIAKDIFLDENISKIIGIYIPVIVFELAVLFNSKKIYSVYNFFERYKYSFEISCLLIFSLDYIICLSMGLHSWANTILANVTIFTFIIFVVVAIIYIKGINSKYEEIERLNNLLIEKNNELRKIKHDYGSQISYINGLYIMNQYDRLGELLQKIINGNNSVSTHIKCISNKNSIITDIFNSLDVKDVHVIIDEEVDLKLLEISEYDLHKIISNIINNSLTALNNEGLIVIKTYRIFNSTYISIKNNGPQIDPDIITKIFELGFTTKKDYEKNHGYGLYIVKETVENNNGKIYVESNEEYTEFKIIFSK</sequence>
<dbReference type="GO" id="GO:0005524">
    <property type="term" value="F:ATP binding"/>
    <property type="evidence" value="ECO:0007669"/>
    <property type="project" value="UniProtKB-KW"/>
</dbReference>
<dbReference type="AlphaFoldDB" id="A0A0C7QQ49"/>
<keyword evidence="8" id="KW-1133">Transmembrane helix</keyword>
<dbReference type="Pfam" id="PF02518">
    <property type="entry name" value="HATPase_c"/>
    <property type="match status" value="1"/>
</dbReference>
<dbReference type="GO" id="GO:0000160">
    <property type="term" value="P:phosphorelay signal transduction system"/>
    <property type="evidence" value="ECO:0007669"/>
    <property type="project" value="UniProtKB-KW"/>
</dbReference>
<dbReference type="EMBL" id="CEKZ01000003">
    <property type="protein sequence ID" value="CEQ02857.1"/>
    <property type="molecule type" value="Genomic_DNA"/>
</dbReference>
<evidence type="ECO:0000256" key="5">
    <source>
        <dbReference type="ARBA" id="ARBA00022840"/>
    </source>
</evidence>
<dbReference type="GO" id="GO:0004673">
    <property type="term" value="F:protein histidine kinase activity"/>
    <property type="evidence" value="ECO:0007669"/>
    <property type="project" value="UniProtKB-EC"/>
</dbReference>
<evidence type="ECO:0000256" key="6">
    <source>
        <dbReference type="ARBA" id="ARBA00023012"/>
    </source>
</evidence>
<keyword evidence="2 10" id="KW-0808">Transferase</keyword>
<feature type="transmembrane region" description="Helical" evidence="8">
    <location>
        <begin position="163"/>
        <end position="182"/>
    </location>
</feature>
<dbReference type="Gene3D" id="3.30.565.10">
    <property type="entry name" value="Histidine kinase-like ATPase, C-terminal domain"/>
    <property type="match status" value="1"/>
</dbReference>
<feature type="transmembrane region" description="Helical" evidence="8">
    <location>
        <begin position="123"/>
        <end position="142"/>
    </location>
</feature>
<keyword evidence="4 10" id="KW-0418">Kinase</keyword>
<dbReference type="InterPro" id="IPR003594">
    <property type="entry name" value="HATPase_dom"/>
</dbReference>
<proteinExistence type="predicted"/>
<dbReference type="SMART" id="SM00387">
    <property type="entry name" value="HATPase_c"/>
    <property type="match status" value="1"/>
</dbReference>
<dbReference type="SUPFAM" id="SSF55874">
    <property type="entry name" value="ATPase domain of HSP90 chaperone/DNA topoisomerase II/histidine kinase"/>
    <property type="match status" value="1"/>
</dbReference>
<dbReference type="InterPro" id="IPR005467">
    <property type="entry name" value="His_kinase_dom"/>
</dbReference>
<keyword evidence="8" id="KW-0472">Membrane</keyword>
<dbReference type="OrthoDB" id="1677679at2"/>
<feature type="transmembrane region" description="Helical" evidence="8">
    <location>
        <begin position="88"/>
        <end position="111"/>
    </location>
</feature>
<evidence type="ECO:0000256" key="1">
    <source>
        <dbReference type="ARBA" id="ARBA00022553"/>
    </source>
</evidence>
<accession>A0A0C7QQ49</accession>
<evidence type="ECO:0000256" key="7">
    <source>
        <dbReference type="SAM" id="Coils"/>
    </source>
</evidence>
<organism evidence="10 11">
    <name type="scientific">Paraclostridium sordellii</name>
    <name type="common">Clostridium sordellii</name>
    <dbReference type="NCBI Taxonomy" id="1505"/>
    <lineage>
        <taxon>Bacteria</taxon>
        <taxon>Bacillati</taxon>
        <taxon>Bacillota</taxon>
        <taxon>Clostridia</taxon>
        <taxon>Peptostreptococcales</taxon>
        <taxon>Peptostreptococcaceae</taxon>
        <taxon>Paraclostridium</taxon>
    </lineage>
</organism>
<evidence type="ECO:0000313" key="11">
    <source>
        <dbReference type="Proteomes" id="UP000049127"/>
    </source>
</evidence>
<dbReference type="Proteomes" id="UP000049127">
    <property type="component" value="Unassembled WGS sequence"/>
</dbReference>
<keyword evidence="8" id="KW-0812">Transmembrane</keyword>
<keyword evidence="3" id="KW-0547">Nucleotide-binding</keyword>
<feature type="transmembrane region" description="Helical" evidence="8">
    <location>
        <begin position="188"/>
        <end position="208"/>
    </location>
</feature>
<evidence type="ECO:0000259" key="9">
    <source>
        <dbReference type="PROSITE" id="PS50109"/>
    </source>
</evidence>
<dbReference type="PROSITE" id="PS50109">
    <property type="entry name" value="HIS_KIN"/>
    <property type="match status" value="1"/>
</dbReference>
<feature type="transmembrane region" description="Helical" evidence="8">
    <location>
        <begin position="12"/>
        <end position="29"/>
    </location>
</feature>
<evidence type="ECO:0000256" key="3">
    <source>
        <dbReference type="ARBA" id="ARBA00022741"/>
    </source>
</evidence>
<evidence type="ECO:0000256" key="4">
    <source>
        <dbReference type="ARBA" id="ARBA00022777"/>
    </source>
</evidence>
<evidence type="ECO:0000256" key="8">
    <source>
        <dbReference type="SAM" id="Phobius"/>
    </source>
</evidence>
<dbReference type="InterPro" id="IPR036890">
    <property type="entry name" value="HATPase_C_sf"/>
</dbReference>
<feature type="transmembrane region" description="Helical" evidence="8">
    <location>
        <begin position="65"/>
        <end position="81"/>
    </location>
</feature>
<feature type="domain" description="Histidine kinase" evidence="9">
    <location>
        <begin position="318"/>
        <end position="419"/>
    </location>
</feature>
<protein>
    <submittedName>
        <fullName evidence="10">Sensor histidine kinase</fullName>
        <ecNumber evidence="10">2.7.13.3</ecNumber>
    </submittedName>
</protein>
<evidence type="ECO:0000256" key="2">
    <source>
        <dbReference type="ARBA" id="ARBA00022679"/>
    </source>
</evidence>
<dbReference type="PANTHER" id="PTHR43065">
    <property type="entry name" value="SENSOR HISTIDINE KINASE"/>
    <property type="match status" value="1"/>
</dbReference>
<name>A0A0C7QQ49_PARSO</name>
<evidence type="ECO:0000313" key="10">
    <source>
        <dbReference type="EMBL" id="CEQ02857.1"/>
    </source>
</evidence>
<dbReference type="RefSeq" id="WP_055334375.1">
    <property type="nucleotide sequence ID" value="NZ_CDNF01000003.1"/>
</dbReference>
<feature type="coiled-coil region" evidence="7">
    <location>
        <begin position="211"/>
        <end position="238"/>
    </location>
</feature>
<keyword evidence="7" id="KW-0175">Coiled coil</keyword>